<sequence>MSKFPVPADQLVPHRPPMLLIDALESLEGDIGLVSARIREGNPLLEKDGLLAEAGLLELLAQSYAAVQGYADSLAEGPVRQGFLVGVRKMEFLARPRVGDALCIQVGAQARLEGFAVVEGQVRRGDEVLARGKIKLWIVPQEGFAN</sequence>
<protein>
    <recommendedName>
        <fullName evidence="3">3-hydroxyacyl-[acyl-carrier-protein] dehydratase</fullName>
    </recommendedName>
</protein>
<proteinExistence type="predicted"/>
<keyword evidence="2" id="KW-1185">Reference proteome</keyword>
<gene>
    <name evidence="1" type="ORF">L9S41_16420</name>
</gene>
<name>A0ABY5ZJE7_9BACT</name>
<evidence type="ECO:0000313" key="1">
    <source>
        <dbReference type="EMBL" id="UWZ79246.1"/>
    </source>
</evidence>
<dbReference type="SUPFAM" id="SSF54637">
    <property type="entry name" value="Thioesterase/thiol ester dehydrase-isomerase"/>
    <property type="match status" value="1"/>
</dbReference>
<dbReference type="InterPro" id="IPR029069">
    <property type="entry name" value="HotDog_dom_sf"/>
</dbReference>
<dbReference type="Gene3D" id="3.10.129.10">
    <property type="entry name" value="Hotdog Thioesterase"/>
    <property type="match status" value="1"/>
</dbReference>
<dbReference type="EMBL" id="CP092109">
    <property type="protein sequence ID" value="UWZ79246.1"/>
    <property type="molecule type" value="Genomic_DNA"/>
</dbReference>
<accession>A0ABY5ZJE7</accession>
<organism evidence="1 2">
    <name type="scientific">Geoalkalibacter halelectricus</name>
    <dbReference type="NCBI Taxonomy" id="2847045"/>
    <lineage>
        <taxon>Bacteria</taxon>
        <taxon>Pseudomonadati</taxon>
        <taxon>Thermodesulfobacteriota</taxon>
        <taxon>Desulfuromonadia</taxon>
        <taxon>Desulfuromonadales</taxon>
        <taxon>Geoalkalibacteraceae</taxon>
        <taxon>Geoalkalibacter</taxon>
    </lineage>
</organism>
<dbReference type="Proteomes" id="UP001060414">
    <property type="component" value="Chromosome"/>
</dbReference>
<reference evidence="1" key="1">
    <citation type="journal article" date="2022" name="Environ. Microbiol.">
        <title>Geoalkalibacter halelectricus SAP #1 sp. nov. possessing extracellular electron transfer and mineral#reducing capabilities from a haloalkaline environment.</title>
        <authorList>
            <person name="Yadav S."/>
            <person name="Singh R."/>
            <person name="Sundharam S.S."/>
            <person name="Chaudhary S."/>
            <person name="Krishnamurthi S."/>
            <person name="Patil S.A."/>
        </authorList>
    </citation>
    <scope>NUCLEOTIDE SEQUENCE</scope>
    <source>
        <strain evidence="1">SAP-1</strain>
    </source>
</reference>
<evidence type="ECO:0008006" key="3">
    <source>
        <dbReference type="Google" id="ProtNLM"/>
    </source>
</evidence>
<evidence type="ECO:0000313" key="2">
    <source>
        <dbReference type="Proteomes" id="UP001060414"/>
    </source>
</evidence>
<dbReference type="InterPro" id="IPR016776">
    <property type="entry name" value="ApeP-like_dehydratase"/>
</dbReference>
<dbReference type="RefSeq" id="WP_260747603.1">
    <property type="nucleotide sequence ID" value="NZ_CP092109.1"/>
</dbReference>
<dbReference type="Pfam" id="PF22817">
    <property type="entry name" value="ApeP-like"/>
    <property type="match status" value="1"/>
</dbReference>